<dbReference type="AlphaFoldDB" id="A0A6N2BPK0"/>
<accession>A0A6N2BPK0</accession>
<comment type="caution">
    <text evidence="1">The sequence shown here is derived from an EMBL/GenBank/DDBJ whole genome shotgun (WGS) entry which is preliminary data.</text>
</comment>
<name>A0A6N2BPK0_SOLCI</name>
<protein>
    <recommendedName>
        <fullName evidence="2">Gag-pol polyprotein</fullName>
    </recommendedName>
</protein>
<reference evidence="1" key="1">
    <citation type="submission" date="2019-05" db="EMBL/GenBank/DDBJ databases">
        <title>The de novo reference genome and transcriptome assemblies of the wild tomato species Solanum chilense.</title>
        <authorList>
            <person name="Stam R."/>
            <person name="Nosenko T."/>
            <person name="Hoerger A.C."/>
            <person name="Stephan W."/>
            <person name="Seidel M.A."/>
            <person name="Kuhn J.M.M."/>
            <person name="Haberer G."/>
            <person name="Tellier A."/>
        </authorList>
    </citation>
    <scope>NUCLEOTIDE SEQUENCE</scope>
    <source>
        <tissue evidence="1">Mature leaves</tissue>
    </source>
</reference>
<gene>
    <name evidence="1" type="ORF">EJD97_007171</name>
</gene>
<organism evidence="1">
    <name type="scientific">Solanum chilense</name>
    <name type="common">Tomato</name>
    <name type="synonym">Lycopersicon chilense</name>
    <dbReference type="NCBI Taxonomy" id="4083"/>
    <lineage>
        <taxon>Eukaryota</taxon>
        <taxon>Viridiplantae</taxon>
        <taxon>Streptophyta</taxon>
        <taxon>Embryophyta</taxon>
        <taxon>Tracheophyta</taxon>
        <taxon>Spermatophyta</taxon>
        <taxon>Magnoliopsida</taxon>
        <taxon>eudicotyledons</taxon>
        <taxon>Gunneridae</taxon>
        <taxon>Pentapetalae</taxon>
        <taxon>asterids</taxon>
        <taxon>lamiids</taxon>
        <taxon>Solanales</taxon>
        <taxon>Solanaceae</taxon>
        <taxon>Solanoideae</taxon>
        <taxon>Solaneae</taxon>
        <taxon>Solanum</taxon>
        <taxon>Solanum subgen. Lycopersicon</taxon>
    </lineage>
</organism>
<evidence type="ECO:0008006" key="2">
    <source>
        <dbReference type="Google" id="ProtNLM"/>
    </source>
</evidence>
<sequence length="122" mass="13608">MNTIRASIRRSEEGIANAIAHDNQAPPQKNQVPPLEQVTMGDKVPLIPPPIMDGEIREVFLNLAQAMTSQAMTAQVNREVGPNMAQHASTMASRLRDFTRMNPPVFFGSKMDEDPKYFLDEV</sequence>
<proteinExistence type="predicted"/>
<dbReference type="EMBL" id="RXGB01002040">
    <property type="protein sequence ID" value="TMW96555.1"/>
    <property type="molecule type" value="Genomic_DNA"/>
</dbReference>
<evidence type="ECO:0000313" key="1">
    <source>
        <dbReference type="EMBL" id="TMW96555.1"/>
    </source>
</evidence>